<evidence type="ECO:0000256" key="11">
    <source>
        <dbReference type="PROSITE-ProRule" id="PRU00282"/>
    </source>
</evidence>
<proteinExistence type="inferred from homology"/>
<evidence type="ECO:0000256" key="4">
    <source>
        <dbReference type="ARBA" id="ARBA00022692"/>
    </source>
</evidence>
<protein>
    <submittedName>
        <fullName evidence="13">Mitochondrial adenine nucleotide transporter BTL2</fullName>
    </submittedName>
</protein>
<evidence type="ECO:0000256" key="9">
    <source>
        <dbReference type="ARBA" id="ARBA00023136"/>
    </source>
</evidence>
<keyword evidence="4 11" id="KW-0812">Transmembrane</keyword>
<dbReference type="InterPro" id="IPR018108">
    <property type="entry name" value="MCP_transmembrane"/>
</dbReference>
<evidence type="ECO:0000256" key="1">
    <source>
        <dbReference type="ARBA" id="ARBA00004448"/>
    </source>
</evidence>
<feature type="repeat" description="Solcar" evidence="11">
    <location>
        <begin position="329"/>
        <end position="414"/>
    </location>
</feature>
<gene>
    <name evidence="13" type="ORF">V5N11_011409</name>
</gene>
<organism evidence="13 14">
    <name type="scientific">Cardamine amara subsp. amara</name>
    <dbReference type="NCBI Taxonomy" id="228776"/>
    <lineage>
        <taxon>Eukaryota</taxon>
        <taxon>Viridiplantae</taxon>
        <taxon>Streptophyta</taxon>
        <taxon>Embryophyta</taxon>
        <taxon>Tracheophyta</taxon>
        <taxon>Spermatophyta</taxon>
        <taxon>Magnoliopsida</taxon>
        <taxon>eudicotyledons</taxon>
        <taxon>Gunneridae</taxon>
        <taxon>Pentapetalae</taxon>
        <taxon>rosids</taxon>
        <taxon>malvids</taxon>
        <taxon>Brassicales</taxon>
        <taxon>Brassicaceae</taxon>
        <taxon>Cardamineae</taxon>
        <taxon>Cardamine</taxon>
    </lineage>
</organism>
<dbReference type="InterPro" id="IPR023395">
    <property type="entry name" value="MCP_dom_sf"/>
</dbReference>
<keyword evidence="14" id="KW-1185">Reference proteome</keyword>
<evidence type="ECO:0000256" key="12">
    <source>
        <dbReference type="RuleBase" id="RU000488"/>
    </source>
</evidence>
<keyword evidence="8" id="KW-0496">Mitochondrion</keyword>
<keyword evidence="6" id="KW-0999">Mitochondrion inner membrane</keyword>
<dbReference type="SUPFAM" id="SSF103506">
    <property type="entry name" value="Mitochondrial carrier"/>
    <property type="match status" value="1"/>
</dbReference>
<keyword evidence="5" id="KW-0677">Repeat</keyword>
<keyword evidence="7" id="KW-1133">Transmembrane helix</keyword>
<dbReference type="Gene3D" id="1.50.40.10">
    <property type="entry name" value="Mitochondrial carrier domain"/>
    <property type="match status" value="1"/>
</dbReference>
<evidence type="ECO:0000256" key="2">
    <source>
        <dbReference type="ARBA" id="ARBA00006375"/>
    </source>
</evidence>
<evidence type="ECO:0000256" key="8">
    <source>
        <dbReference type="ARBA" id="ARBA00023128"/>
    </source>
</evidence>
<dbReference type="InterPro" id="IPR002067">
    <property type="entry name" value="MCP"/>
</dbReference>
<dbReference type="FunFam" id="1.50.40.10:FF:000098">
    <property type="entry name" value="Mitochondrial substrate carrier family protein"/>
    <property type="match status" value="1"/>
</dbReference>
<dbReference type="PRINTS" id="PR00926">
    <property type="entry name" value="MITOCARRIER"/>
</dbReference>
<evidence type="ECO:0000313" key="14">
    <source>
        <dbReference type="Proteomes" id="UP001558713"/>
    </source>
</evidence>
<sequence length="418" mass="45592">MSELHIYPYDPSSSSSSNDLSNEAFFSTGGLFLEPPGVSSSFFNSISSKCLCSDSEPVHFPGYWRNKTRLRSGNNLMFLSVSLKKNGSEKQCKDALTKNNDIHSKENGKRRILGGARGSGTMNTRKHLWAGAVAAMVSKTFLAPLERLKLEYTVRGEQRNLLVVAQTIATTQGFKGFWKGNLLNVLRTAPFKAVNFCAYDTYRKQLLRLAGNQEATNFERFVAGAAAGITATVLCLPLDTIRTKLVARGGEALGGIAGAFQYMIQTEGLLSLYKGLVPSVASMALSGAVFYGVYDILKSSHLHTPEGLKRLEDMKQQGQELNALDKLELGPIRTLLYGAIAGACTEVATYPFEVVRRQLQMQTGRNKLGAVAMGFNIIERGGIPALYAGLLPSLLQVLPSAAISYFVYECMKIVLKVE</sequence>
<dbReference type="Pfam" id="PF00153">
    <property type="entry name" value="Mito_carr"/>
    <property type="match status" value="3"/>
</dbReference>
<dbReference type="AlphaFoldDB" id="A0ABD1ABM9"/>
<dbReference type="EMBL" id="JBANAX010000544">
    <property type="protein sequence ID" value="KAL1204213.1"/>
    <property type="molecule type" value="Genomic_DNA"/>
</dbReference>
<name>A0ABD1ABM9_CARAN</name>
<feature type="repeat" description="Solcar" evidence="11">
    <location>
        <begin position="215"/>
        <end position="300"/>
    </location>
</feature>
<evidence type="ECO:0000256" key="3">
    <source>
        <dbReference type="ARBA" id="ARBA00022448"/>
    </source>
</evidence>
<evidence type="ECO:0000256" key="5">
    <source>
        <dbReference type="ARBA" id="ARBA00022737"/>
    </source>
</evidence>
<dbReference type="PANTHER" id="PTHR24089">
    <property type="entry name" value="SOLUTE CARRIER FAMILY 25"/>
    <property type="match status" value="1"/>
</dbReference>
<comment type="function">
    <text evidence="10">Probable mitochondrial adenylate carrier that catalyzes the transport of ATP, ADP and AMP.</text>
</comment>
<dbReference type="GO" id="GO:0005743">
    <property type="term" value="C:mitochondrial inner membrane"/>
    <property type="evidence" value="ECO:0007669"/>
    <property type="project" value="UniProtKB-SubCell"/>
</dbReference>
<accession>A0ABD1ABM9</accession>
<comment type="subcellular location">
    <subcellularLocation>
        <location evidence="1">Mitochondrion inner membrane</location>
        <topology evidence="1">Multi-pass membrane protein</topology>
    </subcellularLocation>
</comment>
<evidence type="ECO:0000256" key="7">
    <source>
        <dbReference type="ARBA" id="ARBA00022989"/>
    </source>
</evidence>
<keyword evidence="3 12" id="KW-0813">Transport</keyword>
<comment type="caution">
    <text evidence="13">The sequence shown here is derived from an EMBL/GenBank/DDBJ whole genome shotgun (WGS) entry which is preliminary data.</text>
</comment>
<evidence type="ECO:0000256" key="6">
    <source>
        <dbReference type="ARBA" id="ARBA00022792"/>
    </source>
</evidence>
<comment type="similarity">
    <text evidence="2 12">Belongs to the mitochondrial carrier (TC 2.A.29) family.</text>
</comment>
<keyword evidence="9 11" id="KW-0472">Membrane</keyword>
<feature type="repeat" description="Solcar" evidence="11">
    <location>
        <begin position="122"/>
        <end position="205"/>
    </location>
</feature>
<reference evidence="13 14" key="1">
    <citation type="submission" date="2024-04" db="EMBL/GenBank/DDBJ databases">
        <title>Genome assembly C_amara_ONT_v2.</title>
        <authorList>
            <person name="Yant L."/>
            <person name="Moore C."/>
            <person name="Slenker M."/>
        </authorList>
    </citation>
    <scope>NUCLEOTIDE SEQUENCE [LARGE SCALE GENOMIC DNA]</scope>
    <source>
        <tissue evidence="13">Leaf</tissue>
    </source>
</reference>
<evidence type="ECO:0000256" key="10">
    <source>
        <dbReference type="ARBA" id="ARBA00054707"/>
    </source>
</evidence>
<dbReference type="PROSITE" id="PS50920">
    <property type="entry name" value="SOLCAR"/>
    <property type="match status" value="3"/>
</dbReference>
<evidence type="ECO:0000313" key="13">
    <source>
        <dbReference type="EMBL" id="KAL1204213.1"/>
    </source>
</evidence>
<dbReference type="Proteomes" id="UP001558713">
    <property type="component" value="Unassembled WGS sequence"/>
</dbReference>